<dbReference type="RefSeq" id="XP_044717406.1">
    <property type="nucleotide sequence ID" value="XM_044867385.1"/>
</dbReference>
<feature type="region of interest" description="Disordered" evidence="1">
    <location>
        <begin position="321"/>
        <end position="342"/>
    </location>
</feature>
<accession>A0A9P8MPF3</accession>
<proteinExistence type="predicted"/>
<dbReference type="PANTHER" id="PTHR42037">
    <property type="match status" value="1"/>
</dbReference>
<sequence>MAKTPRLDPYARALARLYEPLILLGILGKDCAPHVTTRYTPGSIVGARRRFLKNLAVICDYTKGGATTTAIAVEEGAANFTFWLATNSDSSAAAAVEFLKGVLASLRAVCDVDGGTGTDADQGAERELMRAYAGFAEKRLKKESKLLFRFATRCREILEADSEDEGSDLATWVRQFEPSHGKNALALCHLAYQSRHDSRARRIERLGADPEDGSTPGGTSLAFRALWHFIGRLASHVRVVKELVGDARRLRALLDDCGAAPVAAPECAAPPRVDALTTLPGILNRMVKASDARRAELQDRLALLDHRVGLEAAVRAKLAGADEADEDAGSDGNNHGGRGQGRLTPHVHAEVQLLDHFHAHSLPFAADDRFVACSKAACFCCRLYFRHHPARCVEPDSHGNLHLNWGVARLRDGARDARWAEQRAVLIRITDDIRDLALERIAVLAGPRPSRPDSLSGITRSSEGAGFSGSDGEALDSGDSDGEQNGNLDGGRSDSRASLGGRAVKPRVRH</sequence>
<dbReference type="Pfam" id="PF14441">
    <property type="entry name" value="OTT_1508_deam"/>
    <property type="match status" value="1"/>
</dbReference>
<feature type="region of interest" description="Disordered" evidence="1">
    <location>
        <begin position="448"/>
        <end position="510"/>
    </location>
</feature>
<protein>
    <submittedName>
        <fullName evidence="2">Deaminase domain-containing protein</fullName>
    </submittedName>
</protein>
<name>A0A9P8MPF3_9HYPO</name>
<keyword evidence="3" id="KW-1185">Reference proteome</keyword>
<evidence type="ECO:0000313" key="3">
    <source>
        <dbReference type="Proteomes" id="UP000824596"/>
    </source>
</evidence>
<dbReference type="AlphaFoldDB" id="A0A9P8MPF3"/>
<evidence type="ECO:0000256" key="1">
    <source>
        <dbReference type="SAM" id="MobiDB-lite"/>
    </source>
</evidence>
<comment type="caution">
    <text evidence="2">The sequence shown here is derived from an EMBL/GenBank/DDBJ whole genome shotgun (WGS) entry which is preliminary data.</text>
</comment>
<dbReference type="GeneID" id="68358043"/>
<dbReference type="PANTHER" id="PTHR42037:SF1">
    <property type="match status" value="1"/>
</dbReference>
<gene>
    <name evidence="2" type="ORF">HRG_08914</name>
</gene>
<organism evidence="2 3">
    <name type="scientific">Hirsutella rhossiliensis</name>
    <dbReference type="NCBI Taxonomy" id="111463"/>
    <lineage>
        <taxon>Eukaryota</taxon>
        <taxon>Fungi</taxon>
        <taxon>Dikarya</taxon>
        <taxon>Ascomycota</taxon>
        <taxon>Pezizomycotina</taxon>
        <taxon>Sordariomycetes</taxon>
        <taxon>Hypocreomycetidae</taxon>
        <taxon>Hypocreales</taxon>
        <taxon>Ophiocordycipitaceae</taxon>
        <taxon>Hirsutella</taxon>
    </lineage>
</organism>
<evidence type="ECO:0000313" key="2">
    <source>
        <dbReference type="EMBL" id="KAH0959893.1"/>
    </source>
</evidence>
<reference evidence="2" key="1">
    <citation type="submission" date="2021-09" db="EMBL/GenBank/DDBJ databases">
        <title>A high-quality genome of the endoparasitic fungus Hirsutella rhossiliensis with a comparison of Hirsutella genomes reveals transposable elements contributing to genome size variation.</title>
        <authorList>
            <person name="Lin R."/>
            <person name="Jiao Y."/>
            <person name="Sun X."/>
            <person name="Ling J."/>
            <person name="Xie B."/>
            <person name="Cheng X."/>
        </authorList>
    </citation>
    <scope>NUCLEOTIDE SEQUENCE</scope>
    <source>
        <strain evidence="2">HR02</strain>
    </source>
</reference>
<dbReference type="EMBL" id="JAIZPD010000011">
    <property type="protein sequence ID" value="KAH0959893.1"/>
    <property type="molecule type" value="Genomic_DNA"/>
</dbReference>
<feature type="compositionally biased region" description="Acidic residues" evidence="1">
    <location>
        <begin position="473"/>
        <end position="482"/>
    </location>
</feature>
<dbReference type="Proteomes" id="UP000824596">
    <property type="component" value="Unassembled WGS sequence"/>
</dbReference>
<dbReference type="InterPro" id="IPR027796">
    <property type="entry name" value="OTT_1508_deam-like"/>
</dbReference>
<dbReference type="OrthoDB" id="3251507at2759"/>